<dbReference type="InterPro" id="IPR001128">
    <property type="entry name" value="Cyt_P450"/>
</dbReference>
<keyword evidence="21 35" id="KW-0472">Membrane</keyword>
<feature type="transmembrane region" description="Helical" evidence="35">
    <location>
        <begin position="12"/>
        <end position="34"/>
    </location>
</feature>
<dbReference type="EC" id="4.2.1.152" evidence="7"/>
<evidence type="ECO:0000256" key="29">
    <source>
        <dbReference type="ARBA" id="ARBA00038872"/>
    </source>
</evidence>
<dbReference type="InterPro" id="IPR017972">
    <property type="entry name" value="Cyt_P450_CS"/>
</dbReference>
<protein>
    <recommendedName>
        <fullName evidence="30">Thromboxane-A synthase</fullName>
        <ecNumber evidence="7">4.2.1.152</ecNumber>
        <ecNumber evidence="29">5.3.99.5</ecNumber>
    </recommendedName>
    <alternativeName>
        <fullName evidence="31">Cytochrome P450 5A1</fullName>
    </alternativeName>
    <alternativeName>
        <fullName evidence="25">Hydroperoxy icosatetraenoate dehydratase</fullName>
    </alternativeName>
</protein>
<reference evidence="36" key="2">
    <citation type="submission" date="2025-08" db="UniProtKB">
        <authorList>
            <consortium name="Ensembl"/>
        </authorList>
    </citation>
    <scope>IDENTIFICATION</scope>
</reference>
<dbReference type="InParanoid" id="A0A803TLA4"/>
<evidence type="ECO:0000256" key="14">
    <source>
        <dbReference type="ARBA" id="ARBA00022824"/>
    </source>
</evidence>
<comment type="cofactor">
    <cofactor evidence="3 33">
        <name>heme</name>
        <dbReference type="ChEBI" id="CHEBI:30413"/>
    </cofactor>
</comment>
<dbReference type="PROSITE" id="PS00086">
    <property type="entry name" value="CYTOCHROME_P450"/>
    <property type="match status" value="1"/>
</dbReference>
<dbReference type="GO" id="GO:0005789">
    <property type="term" value="C:endoplasmic reticulum membrane"/>
    <property type="evidence" value="ECO:0007669"/>
    <property type="project" value="UniProtKB-SubCell"/>
</dbReference>
<keyword evidence="22" id="KW-0275">Fatty acid biosynthesis</keyword>
<comment type="subunit">
    <text evidence="6">Monomer.</text>
</comment>
<dbReference type="GO" id="GO:0016705">
    <property type="term" value="F:oxidoreductase activity, acting on paired donors, with incorporation or reduction of molecular oxygen"/>
    <property type="evidence" value="ECO:0007669"/>
    <property type="project" value="InterPro"/>
</dbReference>
<evidence type="ECO:0000256" key="22">
    <source>
        <dbReference type="ARBA" id="ARBA00023160"/>
    </source>
</evidence>
<dbReference type="GO" id="GO:0005506">
    <property type="term" value="F:iron ion binding"/>
    <property type="evidence" value="ECO:0007669"/>
    <property type="project" value="InterPro"/>
</dbReference>
<dbReference type="InterPro" id="IPR002401">
    <property type="entry name" value="Cyt_P450_E_grp-I"/>
</dbReference>
<keyword evidence="13 33" id="KW-0479">Metal-binding</keyword>
<keyword evidence="19 34" id="KW-0503">Monooxygenase</keyword>
<dbReference type="FunFam" id="1.10.630.10:FF:000003">
    <property type="entry name" value="cytochrome P450 3A12-like isoform X2"/>
    <property type="match status" value="1"/>
</dbReference>
<dbReference type="PRINTS" id="PR00385">
    <property type="entry name" value="P450"/>
</dbReference>
<evidence type="ECO:0000256" key="19">
    <source>
        <dbReference type="ARBA" id="ARBA00023033"/>
    </source>
</evidence>
<dbReference type="PANTHER" id="PTHR24302">
    <property type="entry name" value="CYTOCHROME P450 FAMILY 3"/>
    <property type="match status" value="1"/>
</dbReference>
<keyword evidence="16 35" id="KW-1133">Transmembrane helix</keyword>
<reference evidence="36" key="3">
    <citation type="submission" date="2025-09" db="UniProtKB">
        <authorList>
            <consortium name="Ensembl"/>
        </authorList>
    </citation>
    <scope>IDENTIFICATION</scope>
</reference>
<comment type="catalytic activity">
    <reaction evidence="1">
        <text>(15S)-hydroperoxy-(5Z,8Z,11Z,13E)-eicosatetraenoate = 15-oxo-(5Z,8Z,11Z,13E)-eicosatetraenoate + H2O</text>
        <dbReference type="Rhea" id="RHEA:48636"/>
        <dbReference type="ChEBI" id="CHEBI:15377"/>
        <dbReference type="ChEBI" id="CHEBI:57410"/>
        <dbReference type="ChEBI" id="CHEBI:57446"/>
    </reaction>
    <physiologicalReaction direction="left-to-right" evidence="1">
        <dbReference type="Rhea" id="RHEA:48637"/>
    </physiologicalReaction>
</comment>
<evidence type="ECO:0000256" key="28">
    <source>
        <dbReference type="ARBA" id="ARBA00036475"/>
    </source>
</evidence>
<evidence type="ECO:0000256" key="20">
    <source>
        <dbReference type="ARBA" id="ARBA00023098"/>
    </source>
</evidence>
<evidence type="ECO:0000256" key="10">
    <source>
        <dbReference type="ARBA" id="ARBA00022585"/>
    </source>
</evidence>
<evidence type="ECO:0000313" key="36">
    <source>
        <dbReference type="Ensembl" id="ENSACAP00000035994.1"/>
    </source>
</evidence>
<evidence type="ECO:0000256" key="21">
    <source>
        <dbReference type="ARBA" id="ARBA00023136"/>
    </source>
</evidence>
<dbReference type="SUPFAM" id="SSF48264">
    <property type="entry name" value="Cytochrome P450"/>
    <property type="match status" value="1"/>
</dbReference>
<keyword evidence="23" id="KW-0413">Isomerase</keyword>
<evidence type="ECO:0000256" key="24">
    <source>
        <dbReference type="ARBA" id="ARBA00023239"/>
    </source>
</evidence>
<accession>A0A803TLA4</accession>
<dbReference type="AlphaFoldDB" id="A0A803TLA4"/>
<evidence type="ECO:0000256" key="34">
    <source>
        <dbReference type="RuleBase" id="RU000461"/>
    </source>
</evidence>
<evidence type="ECO:0000256" key="30">
    <source>
        <dbReference type="ARBA" id="ARBA00040834"/>
    </source>
</evidence>
<evidence type="ECO:0000256" key="5">
    <source>
        <dbReference type="ARBA" id="ARBA00010617"/>
    </source>
</evidence>
<evidence type="ECO:0000256" key="25">
    <source>
        <dbReference type="ARBA" id="ARBA00033404"/>
    </source>
</evidence>
<evidence type="ECO:0000256" key="9">
    <source>
        <dbReference type="ARBA" id="ARBA00022516"/>
    </source>
</evidence>
<dbReference type="GO" id="GO:0106256">
    <property type="term" value="F:hydroperoxy icosatetraenoate dehydratase activity"/>
    <property type="evidence" value="ECO:0007669"/>
    <property type="project" value="UniProtKB-EC"/>
</dbReference>
<evidence type="ECO:0000256" key="26">
    <source>
        <dbReference type="ARBA" id="ARBA00036380"/>
    </source>
</evidence>
<evidence type="ECO:0000313" key="37">
    <source>
        <dbReference type="Proteomes" id="UP000001646"/>
    </source>
</evidence>
<evidence type="ECO:0000256" key="27">
    <source>
        <dbReference type="ARBA" id="ARBA00036424"/>
    </source>
</evidence>
<evidence type="ECO:0000256" key="4">
    <source>
        <dbReference type="ARBA" id="ARBA00004477"/>
    </source>
</evidence>
<evidence type="ECO:0000256" key="12">
    <source>
        <dbReference type="ARBA" id="ARBA00022692"/>
    </source>
</evidence>
<gene>
    <name evidence="36" type="primary">tbxas1</name>
</gene>
<keyword evidence="8" id="KW-0644">Prostaglandin metabolism</keyword>
<name>A0A803TLA4_ANOCA</name>
<keyword evidence="12 35" id="KW-0812">Transmembrane</keyword>
<evidence type="ECO:0000256" key="7">
    <source>
        <dbReference type="ARBA" id="ARBA00013084"/>
    </source>
</evidence>
<dbReference type="PANTHER" id="PTHR24302:SF47">
    <property type="entry name" value="CYTOCHROME P450"/>
    <property type="match status" value="1"/>
</dbReference>
<evidence type="ECO:0000256" key="16">
    <source>
        <dbReference type="ARBA" id="ARBA00022989"/>
    </source>
</evidence>
<dbReference type="GeneTree" id="ENSGT00940000157903"/>
<comment type="function">
    <text evidence="32">Catalyzes the conversion of prostaglandin H2 (PGH2) to thromboxane A2 (TXA2), a potent inducer of blood vessel constriction and platelet aggregation. Also cleaves PGH2 to 12-hydroxy-heptadecatrienoicacid (12-HHT) and malondialdehyde, which is known to act as a mediator of DNA damage. 12-HHT and malondialdehyde are formed stoichiometrically in the same amounts as TXA2. Additionally, displays dehydratase activity, toward (15S)-hydroperoxy-(5Z,8Z,11Z,13E)-eicosatetraenoate (15(S)-HPETE) producing 15-KETE and 15-HETE.</text>
</comment>
<keyword evidence="14" id="KW-0256">Endoplasmic reticulum</keyword>
<keyword evidence="15" id="KW-0276">Fatty acid metabolism</keyword>
<evidence type="ECO:0000256" key="1">
    <source>
        <dbReference type="ARBA" id="ARBA00001143"/>
    </source>
</evidence>
<dbReference type="GO" id="GO:0020037">
    <property type="term" value="F:heme binding"/>
    <property type="evidence" value="ECO:0007669"/>
    <property type="project" value="InterPro"/>
</dbReference>
<dbReference type="EC" id="5.3.99.5" evidence="29"/>
<evidence type="ECO:0000256" key="32">
    <source>
        <dbReference type="ARBA" id="ARBA00054825"/>
    </source>
</evidence>
<comment type="similarity">
    <text evidence="5 34">Belongs to the cytochrome P450 family.</text>
</comment>
<proteinExistence type="inferred from homology"/>
<comment type="catalytic activity">
    <reaction evidence="27">
        <text>prostaglandin H2 = (12S)-hydroxy-(5Z,8E,10E)-heptadecatrienoate + malonaldehyde</text>
        <dbReference type="Rhea" id="RHEA:48644"/>
        <dbReference type="ChEBI" id="CHEBI:57405"/>
        <dbReference type="ChEBI" id="CHEBI:90694"/>
        <dbReference type="ChEBI" id="CHEBI:566274"/>
    </reaction>
</comment>
<evidence type="ECO:0000256" key="8">
    <source>
        <dbReference type="ARBA" id="ARBA00022501"/>
    </source>
</evidence>
<dbReference type="Bgee" id="ENSACAG00000016841">
    <property type="expression patterns" value="Expressed in embryonic post-anal tail and 10 other cell types or tissues"/>
</dbReference>
<keyword evidence="10" id="KW-0643">Prostaglandin biosynthesis</keyword>
<comment type="catalytic activity">
    <reaction evidence="2">
        <text>a hydroperoxyeicosatetraenoate = an oxoeicosatetraenoate + H2O</text>
        <dbReference type="Rhea" id="RHEA:55556"/>
        <dbReference type="ChEBI" id="CHEBI:15377"/>
        <dbReference type="ChEBI" id="CHEBI:59720"/>
        <dbReference type="ChEBI" id="CHEBI:131859"/>
        <dbReference type="EC" id="4.2.1.152"/>
    </reaction>
    <physiologicalReaction direction="left-to-right" evidence="2">
        <dbReference type="Rhea" id="RHEA:55557"/>
    </physiologicalReaction>
</comment>
<keyword evidence="9" id="KW-0444">Lipid biosynthesis</keyword>
<comment type="subcellular location">
    <subcellularLocation>
        <location evidence="4">Endoplasmic reticulum membrane</location>
        <topology evidence="4">Multi-pass membrane protein</topology>
    </subcellularLocation>
</comment>
<keyword evidence="37" id="KW-1185">Reference proteome</keyword>
<reference evidence="36 37" key="1">
    <citation type="submission" date="2009-12" db="EMBL/GenBank/DDBJ databases">
        <title>The Genome Sequence of Anolis carolinensis (Green Anole Lizard).</title>
        <authorList>
            <consortium name="The Genome Sequencing Platform"/>
            <person name="Di Palma F."/>
            <person name="Alfoldi J."/>
            <person name="Heiman D."/>
            <person name="Young S."/>
            <person name="Grabherr M."/>
            <person name="Johnson J."/>
            <person name="Lander E.S."/>
            <person name="Lindblad-Toh K."/>
        </authorList>
    </citation>
    <scope>NUCLEOTIDE SEQUENCE [LARGE SCALE GENOMIC DNA]</scope>
    <source>
        <strain evidence="36 37">JBL SC #1</strain>
    </source>
</reference>
<keyword evidence="24" id="KW-0456">Lyase</keyword>
<dbReference type="GO" id="GO:0008395">
    <property type="term" value="F:steroid hydroxylase activity"/>
    <property type="evidence" value="ECO:0000318"/>
    <property type="project" value="GO_Central"/>
</dbReference>
<evidence type="ECO:0000256" key="13">
    <source>
        <dbReference type="ARBA" id="ARBA00022723"/>
    </source>
</evidence>
<evidence type="ECO:0000256" key="17">
    <source>
        <dbReference type="ARBA" id="ARBA00023002"/>
    </source>
</evidence>
<evidence type="ECO:0000256" key="31">
    <source>
        <dbReference type="ARBA" id="ARBA00042726"/>
    </source>
</evidence>
<keyword evidence="20" id="KW-0443">Lipid metabolism</keyword>
<dbReference type="PRINTS" id="PR00463">
    <property type="entry name" value="EP450I"/>
</dbReference>
<dbReference type="GO" id="GO:0001516">
    <property type="term" value="P:prostaglandin biosynthetic process"/>
    <property type="evidence" value="ECO:0007669"/>
    <property type="project" value="UniProtKB-KW"/>
</dbReference>
<dbReference type="Ensembl" id="ENSACAT00000053258.1">
    <property type="protein sequence ID" value="ENSACAP00000035994.1"/>
    <property type="gene ID" value="ENSACAG00000016841.4"/>
</dbReference>
<keyword evidence="17 34" id="KW-0560">Oxidoreductase</keyword>
<dbReference type="Gene3D" id="1.10.630.10">
    <property type="entry name" value="Cytochrome P450"/>
    <property type="match status" value="1"/>
</dbReference>
<evidence type="ECO:0000256" key="18">
    <source>
        <dbReference type="ARBA" id="ARBA00023004"/>
    </source>
</evidence>
<feature type="binding site" description="axial binding residue" evidence="33">
    <location>
        <position position="481"/>
    </location>
    <ligand>
        <name>heme</name>
        <dbReference type="ChEBI" id="CHEBI:30413"/>
    </ligand>
    <ligandPart>
        <name>Fe</name>
        <dbReference type="ChEBI" id="CHEBI:18248"/>
    </ligandPart>
</feature>
<dbReference type="InterPro" id="IPR050705">
    <property type="entry name" value="Cytochrome_P450_3A"/>
</dbReference>
<evidence type="ECO:0000256" key="35">
    <source>
        <dbReference type="SAM" id="Phobius"/>
    </source>
</evidence>
<evidence type="ECO:0000256" key="3">
    <source>
        <dbReference type="ARBA" id="ARBA00001971"/>
    </source>
</evidence>
<sequence>MGLMDILTACSLEINATAVTITCLVTFLVLLYWYSTFSYSRLQNVGIRHPPPLPFIGNLLYFRKGFWEGHNKLINKYGPACGYYIGRRMFIVISEPDMIKFILTEDFQNFTNRMTVDLASKPLADSILILRDERWKGVRGVLTPAFSTARIKEMAPLINQACDILLSNLKVYADSGRAFDIQRNYSCFTLDIVVSMAFGIQLDSFKNSNDTFVKNSKIFFEPAFSRPLLILTIAFPFIMIPLLRILPNKKREEVNRFFIDTVKNTIALRDQQDPNERRRDFLQLMLDARSSDNDVTVEHFDFINQADFDVKTSETAANQSLPKKQQKRLSEDEIAGQASLFLIAGYETTNSILSFATYVLATNPSCQEKLLQETDEFFFKHDFPDYKNIHELPYLDMVIAETLRMYPPAFRFTREAAKDCLVLKQHIPAGAVVEVAVGHLHYNPKIWPEPHKFIPERFTTEAKQQRNPFSYLPFGAGPRSCIGLKLALMEVKITLLRILQKFKFQTCPETQVCTSAVFFKPHFPVYRVAMERDYLKIAFDSNFDSDRSVQEFILWLNHSHFNIKRGRHLHFCFLARGFHAFQLFEHIFPNYHG</sequence>
<dbReference type="Proteomes" id="UP000001646">
    <property type="component" value="Chromosome 5"/>
</dbReference>
<dbReference type="GO" id="GO:0004796">
    <property type="term" value="F:thromboxane-A synthase activity"/>
    <property type="evidence" value="ECO:0007669"/>
    <property type="project" value="UniProtKB-EC"/>
</dbReference>
<keyword evidence="18 33" id="KW-0408">Iron</keyword>
<evidence type="ECO:0000256" key="23">
    <source>
        <dbReference type="ARBA" id="ARBA00023235"/>
    </source>
</evidence>
<evidence type="ECO:0000256" key="15">
    <source>
        <dbReference type="ARBA" id="ARBA00022832"/>
    </source>
</evidence>
<comment type="catalytic activity">
    <reaction evidence="26">
        <text>(15S)-hydroperoxy-(5Z,8Z,11Z,13E)-eicosatetraenoate + AH2 = (15S)-hydroxy-(5Z,8Z,11Z,13E)-eicosatetraenoate + A + H2O</text>
        <dbReference type="Rhea" id="RHEA:48856"/>
        <dbReference type="ChEBI" id="CHEBI:13193"/>
        <dbReference type="ChEBI" id="CHEBI:15377"/>
        <dbReference type="ChEBI" id="CHEBI:17499"/>
        <dbReference type="ChEBI" id="CHEBI:57409"/>
        <dbReference type="ChEBI" id="CHEBI:57446"/>
    </reaction>
    <physiologicalReaction direction="left-to-right" evidence="26">
        <dbReference type="Rhea" id="RHEA:48857"/>
    </physiologicalReaction>
</comment>
<evidence type="ECO:0000256" key="2">
    <source>
        <dbReference type="ARBA" id="ARBA00001719"/>
    </source>
</evidence>
<organism evidence="36 37">
    <name type="scientific">Anolis carolinensis</name>
    <name type="common">Green anole</name>
    <name type="synonym">American chameleon</name>
    <dbReference type="NCBI Taxonomy" id="28377"/>
    <lineage>
        <taxon>Eukaryota</taxon>
        <taxon>Metazoa</taxon>
        <taxon>Chordata</taxon>
        <taxon>Craniata</taxon>
        <taxon>Vertebrata</taxon>
        <taxon>Euteleostomi</taxon>
        <taxon>Lepidosauria</taxon>
        <taxon>Squamata</taxon>
        <taxon>Bifurcata</taxon>
        <taxon>Unidentata</taxon>
        <taxon>Episquamata</taxon>
        <taxon>Toxicofera</taxon>
        <taxon>Iguania</taxon>
        <taxon>Dactyloidae</taxon>
        <taxon>Anolis</taxon>
    </lineage>
</organism>
<keyword evidence="11 33" id="KW-0349">Heme</keyword>
<evidence type="ECO:0000256" key="11">
    <source>
        <dbReference type="ARBA" id="ARBA00022617"/>
    </source>
</evidence>
<dbReference type="InterPro" id="IPR036396">
    <property type="entry name" value="Cyt_P450_sf"/>
</dbReference>
<evidence type="ECO:0000256" key="33">
    <source>
        <dbReference type="PIRSR" id="PIRSR602401-1"/>
    </source>
</evidence>
<evidence type="ECO:0000256" key="6">
    <source>
        <dbReference type="ARBA" id="ARBA00011245"/>
    </source>
</evidence>
<dbReference type="Pfam" id="PF00067">
    <property type="entry name" value="p450"/>
    <property type="match status" value="2"/>
</dbReference>
<comment type="catalytic activity">
    <reaction evidence="28">
        <text>prostaglandin H2 = thromboxane A2</text>
        <dbReference type="Rhea" id="RHEA:17137"/>
        <dbReference type="ChEBI" id="CHEBI:57405"/>
        <dbReference type="ChEBI" id="CHEBI:57445"/>
        <dbReference type="EC" id="5.3.99.5"/>
    </reaction>
    <physiologicalReaction direction="left-to-right" evidence="28">
        <dbReference type="Rhea" id="RHEA:17138"/>
    </physiologicalReaction>
</comment>